<keyword evidence="2" id="KW-1133">Transmembrane helix</keyword>
<accession>A0A3P8CWL1</accession>
<proteinExistence type="predicted"/>
<dbReference type="Proteomes" id="UP000050761">
    <property type="component" value="Unassembled WGS sequence"/>
</dbReference>
<keyword evidence="2" id="KW-0472">Membrane</keyword>
<evidence type="ECO:0000256" key="1">
    <source>
        <dbReference type="SAM" id="MobiDB-lite"/>
    </source>
</evidence>
<gene>
    <name evidence="3" type="ORF">HPBE_LOCUS11441</name>
</gene>
<reference evidence="3 4" key="1">
    <citation type="submission" date="2018-11" db="EMBL/GenBank/DDBJ databases">
        <authorList>
            <consortium name="Pathogen Informatics"/>
        </authorList>
    </citation>
    <scope>NUCLEOTIDE SEQUENCE [LARGE SCALE GENOMIC DNA]</scope>
</reference>
<sequence length="343" mass="39631">MTKAYTWRRVAQRRSINEALRAGGAGSRPAWNQIFASILEHNFFCAIGRWLRYWLCAHWWPDLKLWIKTRIGEPLRRAFNYFCFGLVYVFCGHWIPAVKAWLDFAMAQLRRLGGYIHRTVLVFLLRKIEDFRCWLRRCLHRLAVAIRDSVLWPVCLLVVDVARELSQLMYRVLLQPVIDYFYQRYKIIETGILIYFLGPVCDTIVKNIPEKSPFCDDSDVELEGMLPDEITEDIDLAAGAAITSEGEDSIGDIELPSPLDEEERDFTTGLAFPTIHASESSDEEFDLGFRPPSTRRKRRRKDEAPSGPGAAAEELPAAELQSSPRRRQMRSPKSLDDEFELLQ</sequence>
<evidence type="ECO:0000313" key="4">
    <source>
        <dbReference type="Proteomes" id="UP000050761"/>
    </source>
</evidence>
<feature type="compositionally biased region" description="Low complexity" evidence="1">
    <location>
        <begin position="305"/>
        <end position="323"/>
    </location>
</feature>
<dbReference type="WBParaSite" id="HPBE_0001144001-mRNA-1">
    <property type="protein sequence ID" value="HPBE_0001144001-mRNA-1"/>
    <property type="gene ID" value="HPBE_0001144001"/>
</dbReference>
<evidence type="ECO:0000313" key="5">
    <source>
        <dbReference type="WBParaSite" id="HPBE_0001144001-mRNA-1"/>
    </source>
</evidence>
<evidence type="ECO:0000256" key="2">
    <source>
        <dbReference type="SAM" id="Phobius"/>
    </source>
</evidence>
<name>A0A3P8CWL1_HELPZ</name>
<dbReference type="AlphaFoldDB" id="A0A3P8CWL1"/>
<feature type="transmembrane region" description="Helical" evidence="2">
    <location>
        <begin position="78"/>
        <end position="102"/>
    </location>
</feature>
<reference evidence="5" key="2">
    <citation type="submission" date="2019-09" db="UniProtKB">
        <authorList>
            <consortium name="WormBaseParasite"/>
        </authorList>
    </citation>
    <scope>IDENTIFICATION</scope>
</reference>
<organism evidence="3">
    <name type="scientific">Heligmosomoides polygyrus</name>
    <name type="common">Parasitic roundworm</name>
    <dbReference type="NCBI Taxonomy" id="6339"/>
    <lineage>
        <taxon>Eukaryota</taxon>
        <taxon>Metazoa</taxon>
        <taxon>Ecdysozoa</taxon>
        <taxon>Nematoda</taxon>
        <taxon>Chromadorea</taxon>
        <taxon>Rhabditida</taxon>
        <taxon>Rhabditina</taxon>
        <taxon>Rhabditomorpha</taxon>
        <taxon>Strongyloidea</taxon>
        <taxon>Heligmosomidae</taxon>
        <taxon>Heligmosomoides</taxon>
    </lineage>
</organism>
<protein>
    <submittedName>
        <fullName evidence="5">Bestrophin homolog</fullName>
    </submittedName>
</protein>
<dbReference type="OrthoDB" id="5872298at2759"/>
<keyword evidence="2" id="KW-0812">Transmembrane</keyword>
<keyword evidence="4" id="KW-1185">Reference proteome</keyword>
<dbReference type="EMBL" id="UZAH01027105">
    <property type="protein sequence ID" value="VDO88605.1"/>
    <property type="molecule type" value="Genomic_DNA"/>
</dbReference>
<evidence type="ECO:0000313" key="3">
    <source>
        <dbReference type="EMBL" id="VDO88605.1"/>
    </source>
</evidence>
<feature type="region of interest" description="Disordered" evidence="1">
    <location>
        <begin position="275"/>
        <end position="343"/>
    </location>
</feature>